<dbReference type="PANTHER" id="PTHR21206">
    <property type="entry name" value="SLD5 PROTEIN"/>
    <property type="match status" value="1"/>
</dbReference>
<keyword evidence="11" id="KW-1185">Reference proteome</keyword>
<sequence length="292" mass="32918">MSSMDIDDILASVDRDNYASSPESTALDHQQLTRLWVAERGVSELLPWPGSLMERMMERVRKQVENIEDLTASSYENSMDNDSYNNNNNNTTTSTNNINNTNPKQTLNLKLSILQTDLSRTQYLIRSYLRQRLSKITKFAMHYLVLVSSSSSTQQTNNSIDAGTRTEDTIPDISSLSSSSSLTAPLSPSEAQFLYSHQYLLASHYRLSFLASFPPQLRRLDDNAGGTSMIQGPDMKEIVFVRVLVPEVTLVVPADETYPDEAFGTTMRMGEVWAGRWEGIKRAWERGEVEVL</sequence>
<dbReference type="InterPro" id="IPR031633">
    <property type="entry name" value="SLD5_C"/>
</dbReference>
<dbReference type="GO" id="GO:0000727">
    <property type="term" value="P:double-strand break repair via break-induced replication"/>
    <property type="evidence" value="ECO:0007669"/>
    <property type="project" value="TreeGrafter"/>
</dbReference>
<evidence type="ECO:0000256" key="5">
    <source>
        <dbReference type="ARBA" id="ARBA00023242"/>
    </source>
</evidence>
<evidence type="ECO:0000259" key="9">
    <source>
        <dbReference type="Pfam" id="PF16922"/>
    </source>
</evidence>
<feature type="region of interest" description="Disordered" evidence="7">
    <location>
        <begin position="75"/>
        <end position="102"/>
    </location>
</feature>
<dbReference type="Proteomes" id="UP000214365">
    <property type="component" value="Unassembled WGS sequence"/>
</dbReference>
<organism evidence="10 11">
    <name type="scientific">Talaromyces atroroseus</name>
    <dbReference type="NCBI Taxonomy" id="1441469"/>
    <lineage>
        <taxon>Eukaryota</taxon>
        <taxon>Fungi</taxon>
        <taxon>Dikarya</taxon>
        <taxon>Ascomycota</taxon>
        <taxon>Pezizomycotina</taxon>
        <taxon>Eurotiomycetes</taxon>
        <taxon>Eurotiomycetidae</taxon>
        <taxon>Eurotiales</taxon>
        <taxon>Trichocomaceae</taxon>
        <taxon>Talaromyces</taxon>
        <taxon>Talaromyces sect. Trachyspermi</taxon>
    </lineage>
</organism>
<dbReference type="CDD" id="cd21692">
    <property type="entry name" value="GINS_B_Sld5"/>
    <property type="match status" value="1"/>
</dbReference>
<evidence type="ECO:0000256" key="2">
    <source>
        <dbReference type="ARBA" id="ARBA00008187"/>
    </source>
</evidence>
<dbReference type="RefSeq" id="XP_020121671.1">
    <property type="nucleotide sequence ID" value="XM_020265756.1"/>
</dbReference>
<dbReference type="OrthoDB" id="338231at2759"/>
<comment type="subcellular location">
    <subcellularLocation>
        <location evidence="1 6">Nucleus</location>
    </subcellularLocation>
</comment>
<comment type="caution">
    <text evidence="10">The sequence shown here is derived from an EMBL/GenBank/DDBJ whole genome shotgun (WGS) entry which is preliminary data.</text>
</comment>
<evidence type="ECO:0000256" key="3">
    <source>
        <dbReference type="ARBA" id="ARBA00014804"/>
    </source>
</evidence>
<dbReference type="PANTHER" id="PTHR21206:SF0">
    <property type="entry name" value="DNA REPLICATION COMPLEX GINS PROTEIN SLD5"/>
    <property type="match status" value="1"/>
</dbReference>
<dbReference type="Pfam" id="PF16922">
    <property type="entry name" value="SLD5_C"/>
    <property type="match status" value="1"/>
</dbReference>
<dbReference type="InterPro" id="IPR038749">
    <property type="entry name" value="Sld5_GINS_A"/>
</dbReference>
<name>A0A225AKY5_TALAT</name>
<comment type="function">
    <text evidence="6">The GINS complex plays an essential role in the initiation of DNA replication.</text>
</comment>
<proteinExistence type="inferred from homology"/>
<gene>
    <name evidence="10" type="ORF">UA08_03454</name>
</gene>
<dbReference type="GeneID" id="31003209"/>
<protein>
    <recommendedName>
        <fullName evidence="3 6">DNA replication complex GINS protein SLD5</fullName>
    </recommendedName>
</protein>
<reference evidence="10 11" key="1">
    <citation type="submission" date="2015-06" db="EMBL/GenBank/DDBJ databases">
        <title>Talaromyces atroroseus IBT 11181 draft genome.</title>
        <authorList>
            <person name="Rasmussen K.B."/>
            <person name="Rasmussen S."/>
            <person name="Petersen B."/>
            <person name="Sicheritz-Ponten T."/>
            <person name="Mortensen U.H."/>
            <person name="Thrane U."/>
        </authorList>
    </citation>
    <scope>NUCLEOTIDE SEQUENCE [LARGE SCALE GENOMIC DNA]</scope>
    <source>
        <strain evidence="10 11">IBT 11181</strain>
    </source>
</reference>
<feature type="domain" description="GINS subunit" evidence="8">
    <location>
        <begin position="96"/>
        <end position="206"/>
    </location>
</feature>
<dbReference type="CDD" id="cd11711">
    <property type="entry name" value="GINS_A_Sld5"/>
    <property type="match status" value="1"/>
</dbReference>
<accession>A0A225AKY5</accession>
<dbReference type="STRING" id="1441469.A0A225AKY5"/>
<comment type="similarity">
    <text evidence="2 6">Belongs to the GINS4/SLD5 family.</text>
</comment>
<evidence type="ECO:0000256" key="7">
    <source>
        <dbReference type="SAM" id="MobiDB-lite"/>
    </source>
</evidence>
<dbReference type="AlphaFoldDB" id="A0A225AKY5"/>
<dbReference type="GO" id="GO:0000811">
    <property type="term" value="C:GINS complex"/>
    <property type="evidence" value="ECO:0007669"/>
    <property type="project" value="UniProtKB-UniRule"/>
</dbReference>
<dbReference type="GO" id="GO:0006261">
    <property type="term" value="P:DNA-templated DNA replication"/>
    <property type="evidence" value="ECO:0007669"/>
    <property type="project" value="InterPro"/>
</dbReference>
<evidence type="ECO:0000313" key="11">
    <source>
        <dbReference type="Proteomes" id="UP000214365"/>
    </source>
</evidence>
<evidence type="ECO:0000256" key="1">
    <source>
        <dbReference type="ARBA" id="ARBA00004123"/>
    </source>
</evidence>
<evidence type="ECO:0000313" key="10">
    <source>
        <dbReference type="EMBL" id="OKL61550.1"/>
    </source>
</evidence>
<evidence type="ECO:0000256" key="6">
    <source>
        <dbReference type="PIRNR" id="PIRNR007764"/>
    </source>
</evidence>
<dbReference type="SUPFAM" id="SSF158573">
    <property type="entry name" value="GINS helical bundle-like"/>
    <property type="match status" value="1"/>
</dbReference>
<dbReference type="InterPro" id="IPR021151">
    <property type="entry name" value="GINS_A"/>
</dbReference>
<dbReference type="EMBL" id="LFMY01000004">
    <property type="protein sequence ID" value="OKL61550.1"/>
    <property type="molecule type" value="Genomic_DNA"/>
</dbReference>
<evidence type="ECO:0000256" key="4">
    <source>
        <dbReference type="ARBA" id="ARBA00022705"/>
    </source>
</evidence>
<dbReference type="InterPro" id="IPR008591">
    <property type="entry name" value="GINS_Sld5"/>
</dbReference>
<keyword evidence="5 6" id="KW-0539">Nucleus</keyword>
<feature type="region of interest" description="Disordered" evidence="7">
    <location>
        <begin position="153"/>
        <end position="182"/>
    </location>
</feature>
<evidence type="ECO:0000259" key="8">
    <source>
        <dbReference type="Pfam" id="PF05916"/>
    </source>
</evidence>
<keyword evidence="4 6" id="KW-0235">DNA replication</keyword>
<dbReference type="InterPro" id="IPR036224">
    <property type="entry name" value="GINS_bundle-like_dom_sf"/>
</dbReference>
<dbReference type="Gene3D" id="1.20.58.1030">
    <property type="match status" value="1"/>
</dbReference>
<dbReference type="PIRSF" id="PIRSF007764">
    <property type="entry name" value="Sld5"/>
    <property type="match status" value="1"/>
</dbReference>
<dbReference type="Pfam" id="PF05916">
    <property type="entry name" value="Sld5"/>
    <property type="match status" value="1"/>
</dbReference>
<feature type="domain" description="DNA replication complex GINS protein SLD5 C-terminal" evidence="9">
    <location>
        <begin position="233"/>
        <end position="291"/>
    </location>
</feature>